<accession>A0A6P0USJ8</accession>
<name>A0A6P0USJ8_9FLAO</name>
<proteinExistence type="predicted"/>
<organism evidence="1 2">
    <name type="scientific">Leptobacterium flavescens</name>
    <dbReference type="NCBI Taxonomy" id="472055"/>
    <lineage>
        <taxon>Bacteria</taxon>
        <taxon>Pseudomonadati</taxon>
        <taxon>Bacteroidota</taxon>
        <taxon>Flavobacteriia</taxon>
        <taxon>Flavobacteriales</taxon>
        <taxon>Flavobacteriaceae</taxon>
        <taxon>Leptobacterium</taxon>
    </lineage>
</organism>
<keyword evidence="2" id="KW-1185">Reference proteome</keyword>
<protein>
    <submittedName>
        <fullName evidence="1">Uncharacterized protein</fullName>
    </submittedName>
</protein>
<evidence type="ECO:0000313" key="2">
    <source>
        <dbReference type="Proteomes" id="UP000468581"/>
    </source>
</evidence>
<gene>
    <name evidence="1" type="ORF">GWK08_18795</name>
</gene>
<comment type="caution">
    <text evidence="1">The sequence shown here is derived from an EMBL/GenBank/DDBJ whole genome shotgun (WGS) entry which is preliminary data.</text>
</comment>
<sequence>TGAADGNTAIRRVSALEDVQFGKGVIDNGPGVVYLEDPRGGYNIVRIDIQPQ</sequence>
<dbReference type="Proteomes" id="UP000468581">
    <property type="component" value="Unassembled WGS sequence"/>
</dbReference>
<dbReference type="EMBL" id="JAABOO010000005">
    <property type="protein sequence ID" value="NER15510.1"/>
    <property type="molecule type" value="Genomic_DNA"/>
</dbReference>
<evidence type="ECO:0000313" key="1">
    <source>
        <dbReference type="EMBL" id="NER15510.1"/>
    </source>
</evidence>
<reference evidence="1 2" key="1">
    <citation type="submission" date="2020-01" db="EMBL/GenBank/DDBJ databases">
        <title>Leptobacterium flavescens.</title>
        <authorList>
            <person name="Wang G."/>
        </authorList>
    </citation>
    <scope>NUCLEOTIDE SEQUENCE [LARGE SCALE GENOMIC DNA]</scope>
    <source>
        <strain evidence="1 2">KCTC 22160</strain>
    </source>
</reference>
<dbReference type="AlphaFoldDB" id="A0A6P0USJ8"/>
<feature type="non-terminal residue" evidence="1">
    <location>
        <position position="1"/>
    </location>
</feature>